<dbReference type="InterPro" id="IPR008651">
    <property type="entry name" value="Uncharacterised_HicB"/>
</dbReference>
<dbReference type="KEGG" id="pspi:PS2015_236"/>
<dbReference type="PATRIC" id="fig|1249552.3.peg.241"/>
<dbReference type="SUPFAM" id="SSF47598">
    <property type="entry name" value="Ribbon-helix-helix"/>
    <property type="match status" value="1"/>
</dbReference>
<dbReference type="InterPro" id="IPR010985">
    <property type="entry name" value="Ribbon_hlx_hlx"/>
</dbReference>
<dbReference type="STRING" id="1249552.PS2015_236"/>
<sequence length="112" mass="12868">MAKNIDRYTYRVTWSEEDQEHVGLCVEFPSLSWLAEDPEQALKGIRQLVRDSVSDMLQNNEQVPEPLSSKQFSGKFMVRVPPETHRQLTIEAAESGVSLNRLISSKLHQPRM</sequence>
<dbReference type="Pfam" id="PF05534">
    <property type="entry name" value="HicB"/>
    <property type="match status" value="1"/>
</dbReference>
<accession>A0A0S2K9B5</accession>
<dbReference type="SUPFAM" id="SSF143100">
    <property type="entry name" value="TTHA1013/TTHA0281-like"/>
    <property type="match status" value="1"/>
</dbReference>
<dbReference type="Proteomes" id="UP000065641">
    <property type="component" value="Chromosome"/>
</dbReference>
<proteinExistence type="predicted"/>
<dbReference type="AlphaFoldDB" id="A0A0S2K9B5"/>
<keyword evidence="2" id="KW-1185">Reference proteome</keyword>
<dbReference type="GO" id="GO:0006355">
    <property type="term" value="P:regulation of DNA-templated transcription"/>
    <property type="evidence" value="ECO:0007669"/>
    <property type="project" value="InterPro"/>
</dbReference>
<dbReference type="InterPro" id="IPR035069">
    <property type="entry name" value="TTHA1013/TTHA0281-like"/>
</dbReference>
<name>A0A0S2K9B5_9GAMM</name>
<reference evidence="1 2" key="1">
    <citation type="submission" date="2015-11" db="EMBL/GenBank/DDBJ databases">
        <authorList>
            <person name="Zhang Y."/>
            <person name="Guo Z."/>
        </authorList>
    </citation>
    <scope>NUCLEOTIDE SEQUENCE [LARGE SCALE GENOMIC DNA]</scope>
    <source>
        <strain evidence="1 2">KCTC 32221</strain>
    </source>
</reference>
<dbReference type="InterPro" id="IPR013321">
    <property type="entry name" value="Arc_rbn_hlx_hlx"/>
</dbReference>
<dbReference type="RefSeq" id="WP_058020444.1">
    <property type="nucleotide sequence ID" value="NZ_CP013189.1"/>
</dbReference>
<dbReference type="EMBL" id="CP013189">
    <property type="protein sequence ID" value="ALO44929.1"/>
    <property type="molecule type" value="Genomic_DNA"/>
</dbReference>
<evidence type="ECO:0000313" key="1">
    <source>
        <dbReference type="EMBL" id="ALO44929.1"/>
    </source>
</evidence>
<protein>
    <submittedName>
        <fullName evidence="1">HicB family protein</fullName>
    </submittedName>
</protein>
<gene>
    <name evidence="1" type="ORF">PS2015_236</name>
</gene>
<organism evidence="1 2">
    <name type="scientific">Pseudohongiella spirulinae</name>
    <dbReference type="NCBI Taxonomy" id="1249552"/>
    <lineage>
        <taxon>Bacteria</taxon>
        <taxon>Pseudomonadati</taxon>
        <taxon>Pseudomonadota</taxon>
        <taxon>Gammaproteobacteria</taxon>
        <taxon>Pseudomonadales</taxon>
        <taxon>Pseudohongiellaceae</taxon>
        <taxon>Pseudohongiella</taxon>
    </lineage>
</organism>
<dbReference type="Gene3D" id="1.10.1220.10">
    <property type="entry name" value="Met repressor-like"/>
    <property type="match status" value="1"/>
</dbReference>
<dbReference type="OrthoDB" id="5297106at2"/>
<evidence type="ECO:0000313" key="2">
    <source>
        <dbReference type="Proteomes" id="UP000065641"/>
    </source>
</evidence>